<evidence type="ECO:0000259" key="2">
    <source>
        <dbReference type="Pfam" id="PF26529"/>
    </source>
</evidence>
<dbReference type="EMBL" id="DS268421">
    <property type="protein sequence ID" value="EFO88704.1"/>
    <property type="molecule type" value="Genomic_DNA"/>
</dbReference>
<accession>E3M1X5</accession>
<gene>
    <name evidence="3" type="ORF">CRE_06390</name>
</gene>
<proteinExistence type="predicted"/>
<dbReference type="STRING" id="31234.E3M1X5"/>
<name>E3M1X5_CAERE</name>
<feature type="signal peptide" evidence="1">
    <location>
        <begin position="1"/>
        <end position="19"/>
    </location>
</feature>
<dbReference type="OMA" id="FDIMETE"/>
<feature type="domain" description="NTF2-like" evidence="2">
    <location>
        <begin position="238"/>
        <end position="378"/>
    </location>
</feature>
<protein>
    <recommendedName>
        <fullName evidence="2">NTF2-like domain-containing protein</fullName>
    </recommendedName>
</protein>
<dbReference type="InParanoid" id="E3M1X5"/>
<evidence type="ECO:0000256" key="1">
    <source>
        <dbReference type="SAM" id="SignalP"/>
    </source>
</evidence>
<feature type="domain" description="NTF2-like" evidence="2">
    <location>
        <begin position="63"/>
        <end position="216"/>
    </location>
</feature>
<feature type="chain" id="PRO_5003174088" description="NTF2-like domain-containing protein" evidence="1">
    <location>
        <begin position="20"/>
        <end position="543"/>
    </location>
</feature>
<evidence type="ECO:0000313" key="3">
    <source>
        <dbReference type="EMBL" id="EFO88704.1"/>
    </source>
</evidence>
<sequence>MFIRVALLLLLAHAVLIESSKIKSVLKKVGKRYYGEETMGILQLMDGVVASTPLQQFNEFSDEEVEKFKEEKAFGIVRLFATASSNQHHQFKDALTIIESILDPKMTAEICGEEKRLNSYQFMKHLLHSSSQYNANSPVQYYFDIMETERNFLHMVMNFTRTDKSGLEVVFEYELKLSLTVSFHHLLQKFIYFQMKTSYFYSIIHLIQGGSCADRGLASFTNTELEGVAWLIDDIEGLKEKPTVKLFFKLFTPAVYQYIEENPNKLPRYWLSGLNSSLTSINVCHEKMTDTFAYTEDQFRSWYVHFGLMWHPKEGADDTYTLQVLELNPDLIIARVTMKLQMGRKEDAPVHDWNFKFSGKKKDGVWYFEKIDVMCDPTIEYKDESLKLIREVVAGKFVDELKYQNGTQWYSTVDFIKQFTKHGHLVMEDCVKDIVGLITQIDLFKKDRDDVHGIKFTKYQIDEETAIDLPAPDTATFRFKTVSQAADSTETEKVEIEREWSFDIKWDQMDQFYYIEKMGIGCAKPWTVKGVFKSIVDTIGKKK</sequence>
<feature type="domain" description="NTF2-like" evidence="2">
    <location>
        <begin position="380"/>
        <end position="524"/>
    </location>
</feature>
<dbReference type="AlphaFoldDB" id="E3M1X5"/>
<keyword evidence="4" id="KW-1185">Reference proteome</keyword>
<evidence type="ECO:0000313" key="4">
    <source>
        <dbReference type="Proteomes" id="UP000008281"/>
    </source>
</evidence>
<dbReference type="Proteomes" id="UP000008281">
    <property type="component" value="Unassembled WGS sequence"/>
</dbReference>
<dbReference type="Pfam" id="PF26529">
    <property type="entry name" value="NTF2_2"/>
    <property type="match status" value="3"/>
</dbReference>
<dbReference type="eggNOG" id="KOG4209">
    <property type="taxonomic scope" value="Eukaryota"/>
</dbReference>
<organism evidence="4">
    <name type="scientific">Caenorhabditis remanei</name>
    <name type="common">Caenorhabditis vulgaris</name>
    <dbReference type="NCBI Taxonomy" id="31234"/>
    <lineage>
        <taxon>Eukaryota</taxon>
        <taxon>Metazoa</taxon>
        <taxon>Ecdysozoa</taxon>
        <taxon>Nematoda</taxon>
        <taxon>Chromadorea</taxon>
        <taxon>Rhabditida</taxon>
        <taxon>Rhabditina</taxon>
        <taxon>Rhabditomorpha</taxon>
        <taxon>Rhabditoidea</taxon>
        <taxon>Rhabditidae</taxon>
        <taxon>Peloderinae</taxon>
        <taxon>Caenorhabditis</taxon>
    </lineage>
</organism>
<reference evidence="3" key="1">
    <citation type="submission" date="2007-07" db="EMBL/GenBank/DDBJ databases">
        <title>PCAP assembly of the Caenorhabditis remanei genome.</title>
        <authorList>
            <consortium name="The Caenorhabditis remanei Sequencing Consortium"/>
            <person name="Wilson R.K."/>
        </authorList>
    </citation>
    <scope>NUCLEOTIDE SEQUENCE [LARGE SCALE GENOMIC DNA]</scope>
    <source>
        <strain evidence="3">PB4641</strain>
    </source>
</reference>
<keyword evidence="1" id="KW-0732">Signal</keyword>
<dbReference type="InterPro" id="IPR058879">
    <property type="entry name" value="NTF2-like_dom_nem"/>
</dbReference>
<dbReference type="HOGENOM" id="CLU_038306_0_0_1"/>
<dbReference type="OrthoDB" id="5869523at2759"/>